<dbReference type="HOGENOM" id="CLU_2886699_0_0_1"/>
<reference evidence="1 2" key="1">
    <citation type="submission" date="2014-04" db="EMBL/GenBank/DDBJ databases">
        <authorList>
            <consortium name="DOE Joint Genome Institute"/>
            <person name="Kuo A."/>
            <person name="Kohler A."/>
            <person name="Costa M.D."/>
            <person name="Nagy L.G."/>
            <person name="Floudas D."/>
            <person name="Copeland A."/>
            <person name="Barry K.W."/>
            <person name="Cichocki N."/>
            <person name="Veneault-Fourrey C."/>
            <person name="LaButti K."/>
            <person name="Lindquist E.A."/>
            <person name="Lipzen A."/>
            <person name="Lundell T."/>
            <person name="Morin E."/>
            <person name="Murat C."/>
            <person name="Sun H."/>
            <person name="Tunlid A."/>
            <person name="Henrissat B."/>
            <person name="Grigoriev I.V."/>
            <person name="Hibbett D.S."/>
            <person name="Martin F."/>
            <person name="Nordberg H.P."/>
            <person name="Cantor M.N."/>
            <person name="Hua S.X."/>
        </authorList>
    </citation>
    <scope>NUCLEOTIDE SEQUENCE [LARGE SCALE GENOMIC DNA]</scope>
    <source>
        <strain evidence="1 2">441</strain>
    </source>
</reference>
<dbReference type="Proteomes" id="UP000054018">
    <property type="component" value="Unassembled WGS sequence"/>
</dbReference>
<organism evidence="1 2">
    <name type="scientific">Pisolithus microcarpus 441</name>
    <dbReference type="NCBI Taxonomy" id="765257"/>
    <lineage>
        <taxon>Eukaryota</taxon>
        <taxon>Fungi</taxon>
        <taxon>Dikarya</taxon>
        <taxon>Basidiomycota</taxon>
        <taxon>Agaricomycotina</taxon>
        <taxon>Agaricomycetes</taxon>
        <taxon>Agaricomycetidae</taxon>
        <taxon>Boletales</taxon>
        <taxon>Sclerodermatineae</taxon>
        <taxon>Pisolithaceae</taxon>
        <taxon>Pisolithus</taxon>
    </lineage>
</organism>
<dbReference type="AlphaFoldDB" id="A0A0C9YWM0"/>
<sequence>MRNLLQQCHRHKILRLAHTYVPLSFLPCNSSRSRCLVAARSLTFHLTTPRIRTINTGHRPHFA</sequence>
<evidence type="ECO:0000313" key="2">
    <source>
        <dbReference type="Proteomes" id="UP000054018"/>
    </source>
</evidence>
<evidence type="ECO:0000313" key="1">
    <source>
        <dbReference type="EMBL" id="KIK14532.1"/>
    </source>
</evidence>
<dbReference type="EMBL" id="KN833934">
    <property type="protein sequence ID" value="KIK14532.1"/>
    <property type="molecule type" value="Genomic_DNA"/>
</dbReference>
<accession>A0A0C9YWM0</accession>
<keyword evidence="2" id="KW-1185">Reference proteome</keyword>
<reference evidence="2" key="2">
    <citation type="submission" date="2015-01" db="EMBL/GenBank/DDBJ databases">
        <title>Evolutionary Origins and Diversification of the Mycorrhizal Mutualists.</title>
        <authorList>
            <consortium name="DOE Joint Genome Institute"/>
            <consortium name="Mycorrhizal Genomics Consortium"/>
            <person name="Kohler A."/>
            <person name="Kuo A."/>
            <person name="Nagy L.G."/>
            <person name="Floudas D."/>
            <person name="Copeland A."/>
            <person name="Barry K.W."/>
            <person name="Cichocki N."/>
            <person name="Veneault-Fourrey C."/>
            <person name="LaButti K."/>
            <person name="Lindquist E.A."/>
            <person name="Lipzen A."/>
            <person name="Lundell T."/>
            <person name="Morin E."/>
            <person name="Murat C."/>
            <person name="Riley R."/>
            <person name="Ohm R."/>
            <person name="Sun H."/>
            <person name="Tunlid A."/>
            <person name="Henrissat B."/>
            <person name="Grigoriev I.V."/>
            <person name="Hibbett D.S."/>
            <person name="Martin F."/>
        </authorList>
    </citation>
    <scope>NUCLEOTIDE SEQUENCE [LARGE SCALE GENOMIC DNA]</scope>
    <source>
        <strain evidence="2">441</strain>
    </source>
</reference>
<gene>
    <name evidence="1" type="ORF">PISMIDRAFT_350688</name>
</gene>
<proteinExistence type="predicted"/>
<protein>
    <submittedName>
        <fullName evidence="1">Uncharacterized protein</fullName>
    </submittedName>
</protein>
<name>A0A0C9YWM0_9AGAM</name>